<keyword evidence="4" id="KW-1185">Reference proteome</keyword>
<keyword evidence="1" id="KW-0472">Membrane</keyword>
<dbReference type="Proteomes" id="UP000663852">
    <property type="component" value="Unassembled WGS sequence"/>
</dbReference>
<accession>A0A815K1S1</accession>
<dbReference type="OrthoDB" id="9988829at2759"/>
<keyword evidence="1" id="KW-0812">Transmembrane</keyword>
<keyword evidence="1" id="KW-1133">Transmembrane helix</keyword>
<dbReference type="EMBL" id="CAJNOR010000673">
    <property type="protein sequence ID" value="CAF0978365.1"/>
    <property type="molecule type" value="Genomic_DNA"/>
</dbReference>
<dbReference type="Proteomes" id="UP000663828">
    <property type="component" value="Unassembled WGS sequence"/>
</dbReference>
<protein>
    <submittedName>
        <fullName evidence="3">Uncharacterized protein</fullName>
    </submittedName>
</protein>
<name>A0A815K1S1_ADIRI</name>
<evidence type="ECO:0000313" key="2">
    <source>
        <dbReference type="EMBL" id="CAF0978365.1"/>
    </source>
</evidence>
<proteinExistence type="predicted"/>
<evidence type="ECO:0000313" key="4">
    <source>
        <dbReference type="Proteomes" id="UP000663828"/>
    </source>
</evidence>
<organism evidence="3 5">
    <name type="scientific">Adineta ricciae</name>
    <name type="common">Rotifer</name>
    <dbReference type="NCBI Taxonomy" id="249248"/>
    <lineage>
        <taxon>Eukaryota</taxon>
        <taxon>Metazoa</taxon>
        <taxon>Spiralia</taxon>
        <taxon>Gnathifera</taxon>
        <taxon>Rotifera</taxon>
        <taxon>Eurotatoria</taxon>
        <taxon>Bdelloidea</taxon>
        <taxon>Adinetida</taxon>
        <taxon>Adinetidae</taxon>
        <taxon>Adineta</taxon>
    </lineage>
</organism>
<dbReference type="EMBL" id="CAJNOJ010000310">
    <property type="protein sequence ID" value="CAF1389738.1"/>
    <property type="molecule type" value="Genomic_DNA"/>
</dbReference>
<sequence>MMNSTSYSSAHKNDITYDSTGEILFIVAVLIWYSLGMVCMLGMQIKARDETVEDCARRRAKALLETLHDQTHTKQILEELVDKQKRDRLWDIYLGTSENNSGKVIQDDLLRIRNIEKQLAIINQNRVFANESLISSTIFSDIIVNENRVRVRRRSSLDQQIIERWKILVEQCRKHEQLPWSIQKLMIRRHFRRHYKTMLQQPDQINMSMDDEKHLTSDY</sequence>
<dbReference type="AlphaFoldDB" id="A0A815K1S1"/>
<evidence type="ECO:0000313" key="3">
    <source>
        <dbReference type="EMBL" id="CAF1389738.1"/>
    </source>
</evidence>
<evidence type="ECO:0000313" key="5">
    <source>
        <dbReference type="Proteomes" id="UP000663852"/>
    </source>
</evidence>
<reference evidence="3" key="1">
    <citation type="submission" date="2021-02" db="EMBL/GenBank/DDBJ databases">
        <authorList>
            <person name="Nowell W R."/>
        </authorList>
    </citation>
    <scope>NUCLEOTIDE SEQUENCE</scope>
</reference>
<gene>
    <name evidence="3" type="ORF">EDS130_LOCUS35399</name>
    <name evidence="2" type="ORF">XAT740_LOCUS12047</name>
</gene>
<comment type="caution">
    <text evidence="3">The sequence shown here is derived from an EMBL/GenBank/DDBJ whole genome shotgun (WGS) entry which is preliminary data.</text>
</comment>
<evidence type="ECO:0000256" key="1">
    <source>
        <dbReference type="SAM" id="Phobius"/>
    </source>
</evidence>
<feature type="transmembrane region" description="Helical" evidence="1">
    <location>
        <begin position="23"/>
        <end position="43"/>
    </location>
</feature>